<reference evidence="1 2" key="1">
    <citation type="submission" date="2024-08" db="EMBL/GenBank/DDBJ databases">
        <authorList>
            <person name="Cucini C."/>
            <person name="Frati F."/>
        </authorList>
    </citation>
    <scope>NUCLEOTIDE SEQUENCE [LARGE SCALE GENOMIC DNA]</scope>
</reference>
<comment type="caution">
    <text evidence="1">The sequence shown here is derived from an EMBL/GenBank/DDBJ whole genome shotgun (WGS) entry which is preliminary data.</text>
</comment>
<protein>
    <submittedName>
        <fullName evidence="1">Uncharacterized protein</fullName>
    </submittedName>
</protein>
<sequence>MGRWCTWLEAGSFHHQNLQAESDFINKTEDNSAIMHKLKKLCGKEDLKEELLKINQVCTGISSIKILEQRDLPASDVWLLLQTVLDLTNDVFGQESANLNAYMDGRHPAISFWNEVQYFDPRKASQFSSNESEQLPHTLAAIAENAVGLHEI</sequence>
<keyword evidence="2" id="KW-1185">Reference proteome</keyword>
<proteinExistence type="predicted"/>
<accession>A0ABP1S310</accession>
<name>A0ABP1S310_9HEXA</name>
<evidence type="ECO:0000313" key="2">
    <source>
        <dbReference type="Proteomes" id="UP001642540"/>
    </source>
</evidence>
<dbReference type="EMBL" id="CAXLJM020000150">
    <property type="protein sequence ID" value="CAL8142943.1"/>
    <property type="molecule type" value="Genomic_DNA"/>
</dbReference>
<evidence type="ECO:0000313" key="1">
    <source>
        <dbReference type="EMBL" id="CAL8142943.1"/>
    </source>
</evidence>
<gene>
    <name evidence="1" type="ORF">ODALV1_LOCUS29199</name>
</gene>
<dbReference type="Proteomes" id="UP001642540">
    <property type="component" value="Unassembled WGS sequence"/>
</dbReference>
<organism evidence="1 2">
    <name type="scientific">Orchesella dallaii</name>
    <dbReference type="NCBI Taxonomy" id="48710"/>
    <lineage>
        <taxon>Eukaryota</taxon>
        <taxon>Metazoa</taxon>
        <taxon>Ecdysozoa</taxon>
        <taxon>Arthropoda</taxon>
        <taxon>Hexapoda</taxon>
        <taxon>Collembola</taxon>
        <taxon>Entomobryomorpha</taxon>
        <taxon>Entomobryoidea</taxon>
        <taxon>Orchesellidae</taxon>
        <taxon>Orchesellinae</taxon>
        <taxon>Orchesella</taxon>
    </lineage>
</organism>